<name>A0ABD0X302_UMBPY</name>
<gene>
    <name evidence="2" type="ORF">UPYG_G00240300</name>
</gene>
<evidence type="ECO:0000313" key="2">
    <source>
        <dbReference type="EMBL" id="KAL0970312.1"/>
    </source>
</evidence>
<reference evidence="2 3" key="1">
    <citation type="submission" date="2024-06" db="EMBL/GenBank/DDBJ databases">
        <authorList>
            <person name="Pan Q."/>
            <person name="Wen M."/>
            <person name="Jouanno E."/>
            <person name="Zahm M."/>
            <person name="Klopp C."/>
            <person name="Cabau C."/>
            <person name="Louis A."/>
            <person name="Berthelot C."/>
            <person name="Parey E."/>
            <person name="Roest Crollius H."/>
            <person name="Montfort J."/>
            <person name="Robinson-Rechavi M."/>
            <person name="Bouchez O."/>
            <person name="Lampietro C."/>
            <person name="Lopez Roques C."/>
            <person name="Donnadieu C."/>
            <person name="Postlethwait J."/>
            <person name="Bobe J."/>
            <person name="Verreycken H."/>
            <person name="Guiguen Y."/>
        </authorList>
    </citation>
    <scope>NUCLEOTIDE SEQUENCE [LARGE SCALE GENOMIC DNA]</scope>
    <source>
        <strain evidence="2">Up_M1</strain>
        <tissue evidence="2">Testis</tissue>
    </source>
</reference>
<comment type="caution">
    <text evidence="2">The sequence shown here is derived from an EMBL/GenBank/DDBJ whole genome shotgun (WGS) entry which is preliminary data.</text>
</comment>
<evidence type="ECO:0000313" key="3">
    <source>
        <dbReference type="Proteomes" id="UP001557470"/>
    </source>
</evidence>
<feature type="region of interest" description="Disordered" evidence="1">
    <location>
        <begin position="1"/>
        <end position="23"/>
    </location>
</feature>
<evidence type="ECO:0000256" key="1">
    <source>
        <dbReference type="SAM" id="MobiDB-lite"/>
    </source>
</evidence>
<dbReference type="AlphaFoldDB" id="A0ABD0X302"/>
<proteinExistence type="predicted"/>
<dbReference type="Proteomes" id="UP001557470">
    <property type="component" value="Unassembled WGS sequence"/>
</dbReference>
<protein>
    <submittedName>
        <fullName evidence="2">Uncharacterized protein</fullName>
    </submittedName>
</protein>
<dbReference type="EMBL" id="JAGEUA010000007">
    <property type="protein sequence ID" value="KAL0970312.1"/>
    <property type="molecule type" value="Genomic_DNA"/>
</dbReference>
<sequence>MSSERSSRPRMPPSVLPPLSRGPALYPRGSLVFVSLEQKPLSLQRGCDWRGEEPRTEPRCHRLLTSNLHQRQPSSSVAWVLHLPSPPQRREFRGLGSSVFWSFGLNAAQNHSSHL</sequence>
<keyword evidence="3" id="KW-1185">Reference proteome</keyword>
<accession>A0ABD0X302</accession>
<organism evidence="2 3">
    <name type="scientific">Umbra pygmaea</name>
    <name type="common">Eastern mudminnow</name>
    <dbReference type="NCBI Taxonomy" id="75934"/>
    <lineage>
        <taxon>Eukaryota</taxon>
        <taxon>Metazoa</taxon>
        <taxon>Chordata</taxon>
        <taxon>Craniata</taxon>
        <taxon>Vertebrata</taxon>
        <taxon>Euteleostomi</taxon>
        <taxon>Actinopterygii</taxon>
        <taxon>Neopterygii</taxon>
        <taxon>Teleostei</taxon>
        <taxon>Protacanthopterygii</taxon>
        <taxon>Esociformes</taxon>
        <taxon>Umbridae</taxon>
        <taxon>Umbra</taxon>
    </lineage>
</organism>